<dbReference type="EMBL" id="BPLR01006331">
    <property type="protein sequence ID" value="GIY09100.1"/>
    <property type="molecule type" value="Genomic_DNA"/>
</dbReference>
<feature type="transmembrane region" description="Helical" evidence="1">
    <location>
        <begin position="12"/>
        <end position="30"/>
    </location>
</feature>
<accession>A0AAV4QIV0</accession>
<keyword evidence="1" id="KW-0472">Membrane</keyword>
<keyword evidence="3" id="KW-1185">Reference proteome</keyword>
<reference evidence="2 3" key="1">
    <citation type="submission" date="2021-06" db="EMBL/GenBank/DDBJ databases">
        <title>Caerostris extrusa draft genome.</title>
        <authorList>
            <person name="Kono N."/>
            <person name="Arakawa K."/>
        </authorList>
    </citation>
    <scope>NUCLEOTIDE SEQUENCE [LARGE SCALE GENOMIC DNA]</scope>
</reference>
<evidence type="ECO:0008006" key="4">
    <source>
        <dbReference type="Google" id="ProtNLM"/>
    </source>
</evidence>
<gene>
    <name evidence="2" type="ORF">CEXT_450901</name>
</gene>
<evidence type="ECO:0000313" key="3">
    <source>
        <dbReference type="Proteomes" id="UP001054945"/>
    </source>
</evidence>
<comment type="caution">
    <text evidence="2">The sequence shown here is derived from an EMBL/GenBank/DDBJ whole genome shotgun (WGS) entry which is preliminary data.</text>
</comment>
<name>A0AAV4QIV0_CAEEX</name>
<keyword evidence="1" id="KW-1133">Transmembrane helix</keyword>
<evidence type="ECO:0000256" key="1">
    <source>
        <dbReference type="SAM" id="Phobius"/>
    </source>
</evidence>
<organism evidence="2 3">
    <name type="scientific">Caerostris extrusa</name>
    <name type="common">Bark spider</name>
    <name type="synonym">Caerostris bankana</name>
    <dbReference type="NCBI Taxonomy" id="172846"/>
    <lineage>
        <taxon>Eukaryota</taxon>
        <taxon>Metazoa</taxon>
        <taxon>Ecdysozoa</taxon>
        <taxon>Arthropoda</taxon>
        <taxon>Chelicerata</taxon>
        <taxon>Arachnida</taxon>
        <taxon>Araneae</taxon>
        <taxon>Araneomorphae</taxon>
        <taxon>Entelegynae</taxon>
        <taxon>Araneoidea</taxon>
        <taxon>Araneidae</taxon>
        <taxon>Caerostris</taxon>
    </lineage>
</organism>
<proteinExistence type="predicted"/>
<dbReference type="Proteomes" id="UP001054945">
    <property type="component" value="Unassembled WGS sequence"/>
</dbReference>
<feature type="transmembrane region" description="Helical" evidence="1">
    <location>
        <begin position="61"/>
        <end position="83"/>
    </location>
</feature>
<sequence>MAGLSVACTLPQLIRFFICFFICIEILLVTKGQLSFPIPSGAANPLPDSHRRRWTDSEENGVIFLLFLALFLHLKHNNCLISFGSLMHARLWPTFPFDANR</sequence>
<dbReference type="AlphaFoldDB" id="A0AAV4QIV0"/>
<keyword evidence="1" id="KW-0812">Transmembrane</keyword>
<evidence type="ECO:0000313" key="2">
    <source>
        <dbReference type="EMBL" id="GIY09100.1"/>
    </source>
</evidence>
<protein>
    <recommendedName>
        <fullName evidence="4">Secreted protein</fullName>
    </recommendedName>
</protein>